<keyword evidence="2" id="KW-1185">Reference proteome</keyword>
<evidence type="ECO:0008006" key="3">
    <source>
        <dbReference type="Google" id="ProtNLM"/>
    </source>
</evidence>
<dbReference type="RefSeq" id="WP_138224614.1">
    <property type="nucleotide sequence ID" value="NZ_CP040396.1"/>
</dbReference>
<dbReference type="EMBL" id="CP040396">
    <property type="protein sequence ID" value="QCT01486.1"/>
    <property type="molecule type" value="Genomic_DNA"/>
</dbReference>
<name>A0A4P8XGB9_9BACL</name>
<dbReference type="AlphaFoldDB" id="A0A4P8XGB9"/>
<protein>
    <recommendedName>
        <fullName evidence="3">Glycoside hydrolase family 5 domain-containing protein</fullName>
    </recommendedName>
</protein>
<reference evidence="1 2" key="1">
    <citation type="submission" date="2019-05" db="EMBL/GenBank/DDBJ databases">
        <authorList>
            <person name="Chen C."/>
        </authorList>
    </citation>
    <scope>NUCLEOTIDE SEQUENCE [LARGE SCALE GENOMIC DNA]</scope>
    <source>
        <strain evidence="1 2">HB172198</strain>
    </source>
</reference>
<evidence type="ECO:0000313" key="2">
    <source>
        <dbReference type="Proteomes" id="UP000300879"/>
    </source>
</evidence>
<proteinExistence type="predicted"/>
<dbReference type="Proteomes" id="UP000300879">
    <property type="component" value="Chromosome"/>
</dbReference>
<accession>A0A4P8XGB9</accession>
<dbReference type="InterPro" id="IPR017853">
    <property type="entry name" value="GH"/>
</dbReference>
<dbReference type="Gene3D" id="3.20.20.80">
    <property type="entry name" value="Glycosidases"/>
    <property type="match status" value="1"/>
</dbReference>
<organism evidence="1 2">
    <name type="scientific">Paenibacillus algicola</name>
    <dbReference type="NCBI Taxonomy" id="2565926"/>
    <lineage>
        <taxon>Bacteria</taxon>
        <taxon>Bacillati</taxon>
        <taxon>Bacillota</taxon>
        <taxon>Bacilli</taxon>
        <taxon>Bacillales</taxon>
        <taxon>Paenibacillaceae</taxon>
        <taxon>Paenibacillus</taxon>
    </lineage>
</organism>
<gene>
    <name evidence="1" type="ORF">E6C60_0765</name>
</gene>
<evidence type="ECO:0000313" key="1">
    <source>
        <dbReference type="EMBL" id="QCT01486.1"/>
    </source>
</evidence>
<dbReference type="SUPFAM" id="SSF51445">
    <property type="entry name" value="(Trans)glycosidases"/>
    <property type="match status" value="1"/>
</dbReference>
<dbReference type="KEGG" id="palo:E6C60_0765"/>
<sequence>MGKTVLTIEGEQFVINGKKTYSEIDGSPSDVHGLLMNARFVQGIFDDKQDPNRFHRFGRRFDPDQNTNDLIAALPEWYRAGLRAFTVCFQGGGPCFTIQNPTIDNNPFSEDGTSIDPAYAGRMDRLIRAADELGMVVIVSYFYTGQTGRMKDGKVILNAVRAASRFLKEGAYTNVIIEVCNEHNIAREHPLIASSEGMVALMEIARTESGGIPVGCSGLGRYINEEICKESDVILIHGNWLSRQHYYNHIQKVKAWAPGKPVVCNEDSPDISKIDVAFRTRTSWGYYNNITKQEVPVDWAITPGEDQFFAQRMAEGLGIDWPTIPEDEQLHLQGFEADMSYEGKRWIRLASLYPEKINYVDFYRNGVLYFTSYDNVHAVNHKKNWEMGAVEMSSEEEEWRAVVHLHDGKIIEKLAKL</sequence>
<dbReference type="OrthoDB" id="7813231at2"/>